<evidence type="ECO:0000256" key="1">
    <source>
        <dbReference type="ARBA" id="ARBA00010646"/>
    </source>
</evidence>
<keyword evidence="2 4" id="KW-0378">Hydrolase</keyword>
<dbReference type="GO" id="GO:0016998">
    <property type="term" value="P:cell wall macromolecule catabolic process"/>
    <property type="evidence" value="ECO:0007669"/>
    <property type="project" value="InterPro"/>
</dbReference>
<dbReference type="PANTHER" id="PTHR34135:SF2">
    <property type="entry name" value="LYSOZYME"/>
    <property type="match status" value="1"/>
</dbReference>
<dbReference type="InterPro" id="IPR017853">
    <property type="entry name" value="GH"/>
</dbReference>
<dbReference type="AlphaFoldDB" id="A0A9X1QMS3"/>
<dbReference type="Proteomes" id="UP001139410">
    <property type="component" value="Unassembled WGS sequence"/>
</dbReference>
<dbReference type="InterPro" id="IPR018077">
    <property type="entry name" value="Glyco_hydro_fam25_subgr"/>
</dbReference>
<keyword evidence="3" id="KW-0326">Glycosidase</keyword>
<dbReference type="EMBL" id="JAKFGM010000002">
    <property type="protein sequence ID" value="MCF2514877.1"/>
    <property type="molecule type" value="Genomic_DNA"/>
</dbReference>
<keyword evidence="5" id="KW-1185">Reference proteome</keyword>
<dbReference type="CDD" id="cd00599">
    <property type="entry name" value="GH25_muramidase"/>
    <property type="match status" value="1"/>
</dbReference>
<organism evidence="4 5">
    <name type="scientific">Sphingomonas cremea</name>
    <dbReference type="NCBI Taxonomy" id="2904799"/>
    <lineage>
        <taxon>Bacteria</taxon>
        <taxon>Pseudomonadati</taxon>
        <taxon>Pseudomonadota</taxon>
        <taxon>Alphaproteobacteria</taxon>
        <taxon>Sphingomonadales</taxon>
        <taxon>Sphingomonadaceae</taxon>
        <taxon>Sphingomonas</taxon>
    </lineage>
</organism>
<dbReference type="InterPro" id="IPR002053">
    <property type="entry name" value="Glyco_hydro_25"/>
</dbReference>
<reference evidence="4" key="1">
    <citation type="submission" date="2022-01" db="EMBL/GenBank/DDBJ databases">
        <authorList>
            <person name="Jo J.-H."/>
            <person name="Im W.-T."/>
        </authorList>
    </citation>
    <scope>NUCLEOTIDE SEQUENCE</scope>
    <source>
        <strain evidence="4">G124</strain>
    </source>
</reference>
<dbReference type="GO" id="GO:0016052">
    <property type="term" value="P:carbohydrate catabolic process"/>
    <property type="evidence" value="ECO:0007669"/>
    <property type="project" value="TreeGrafter"/>
</dbReference>
<dbReference type="PANTHER" id="PTHR34135">
    <property type="entry name" value="LYSOZYME"/>
    <property type="match status" value="1"/>
</dbReference>
<dbReference type="GO" id="GO:0003796">
    <property type="term" value="F:lysozyme activity"/>
    <property type="evidence" value="ECO:0007669"/>
    <property type="project" value="InterPro"/>
</dbReference>
<dbReference type="GO" id="GO:0009253">
    <property type="term" value="P:peptidoglycan catabolic process"/>
    <property type="evidence" value="ECO:0007669"/>
    <property type="project" value="InterPro"/>
</dbReference>
<dbReference type="PROSITE" id="PS51904">
    <property type="entry name" value="GLYCOSYL_HYDROL_F25_2"/>
    <property type="match status" value="1"/>
</dbReference>
<evidence type="ECO:0000256" key="3">
    <source>
        <dbReference type="ARBA" id="ARBA00023295"/>
    </source>
</evidence>
<dbReference type="RefSeq" id="WP_235067372.1">
    <property type="nucleotide sequence ID" value="NZ_JAKFGM010000002.1"/>
</dbReference>
<dbReference type="SUPFAM" id="SSF51445">
    <property type="entry name" value="(Trans)glycosidases"/>
    <property type="match status" value="1"/>
</dbReference>
<gene>
    <name evidence="4" type="ORF">LVY65_07340</name>
</gene>
<sequence length="208" mass="22813">MAINAVIDISHHNGTRLDFAKAKAEGIIGVIHKASQGQANVDPMYRTNRNRARAAGLLWGAYHFATGSDGVKQAVHFLNTVGDITDTLLVLDFEPNPSGPSMSLEEARAFNTHVFGQTQQWPGLYAGHYLKELLGTHSDPVLAKSWLWVAQYGPTPVVPPNWPTWTMWQYTDGAAGPVPHRVSGIGRCDRDKFNGSEAQLRRLWGVAA</sequence>
<comment type="similarity">
    <text evidence="1">Belongs to the glycosyl hydrolase 25 family.</text>
</comment>
<protein>
    <submittedName>
        <fullName evidence="4">Glycoside hydrolase family 25 protein</fullName>
    </submittedName>
</protein>
<dbReference type="Pfam" id="PF01183">
    <property type="entry name" value="Glyco_hydro_25"/>
    <property type="match status" value="1"/>
</dbReference>
<dbReference type="SMART" id="SM00641">
    <property type="entry name" value="Glyco_25"/>
    <property type="match status" value="1"/>
</dbReference>
<comment type="caution">
    <text evidence="4">The sequence shown here is derived from an EMBL/GenBank/DDBJ whole genome shotgun (WGS) entry which is preliminary data.</text>
</comment>
<proteinExistence type="inferred from homology"/>
<name>A0A9X1QMS3_9SPHN</name>
<dbReference type="Gene3D" id="3.20.20.80">
    <property type="entry name" value="Glycosidases"/>
    <property type="match status" value="1"/>
</dbReference>
<evidence type="ECO:0000313" key="5">
    <source>
        <dbReference type="Proteomes" id="UP001139410"/>
    </source>
</evidence>
<evidence type="ECO:0000313" key="4">
    <source>
        <dbReference type="EMBL" id="MCF2514877.1"/>
    </source>
</evidence>
<accession>A0A9X1QMS3</accession>
<evidence type="ECO:0000256" key="2">
    <source>
        <dbReference type="ARBA" id="ARBA00022801"/>
    </source>
</evidence>